<name>A0AAJ7WJ60_9ACAR</name>
<organism evidence="6 7">
    <name type="scientific">Galendromus occidentalis</name>
    <name type="common">western predatory mite</name>
    <dbReference type="NCBI Taxonomy" id="34638"/>
    <lineage>
        <taxon>Eukaryota</taxon>
        <taxon>Metazoa</taxon>
        <taxon>Ecdysozoa</taxon>
        <taxon>Arthropoda</taxon>
        <taxon>Chelicerata</taxon>
        <taxon>Arachnida</taxon>
        <taxon>Acari</taxon>
        <taxon>Parasitiformes</taxon>
        <taxon>Mesostigmata</taxon>
        <taxon>Gamasina</taxon>
        <taxon>Phytoseioidea</taxon>
        <taxon>Phytoseiidae</taxon>
        <taxon>Typhlodrominae</taxon>
        <taxon>Galendromus</taxon>
    </lineage>
</organism>
<dbReference type="GeneID" id="100900497"/>
<keyword evidence="2" id="KW-0853">WD repeat</keyword>
<dbReference type="KEGG" id="goe:100900497"/>
<feature type="domain" description="MIOS-like alpha-solenoid" evidence="5">
    <location>
        <begin position="396"/>
        <end position="605"/>
    </location>
</feature>
<dbReference type="PANTHER" id="PTHR16453">
    <property type="entry name" value="WD40 DOMAIN-CONTAINING PROTEIN MIO FAMILY MEMBER"/>
    <property type="match status" value="1"/>
</dbReference>
<evidence type="ECO:0000313" key="6">
    <source>
        <dbReference type="Proteomes" id="UP000694867"/>
    </source>
</evidence>
<evidence type="ECO:0000259" key="4">
    <source>
        <dbReference type="Pfam" id="PF17034"/>
    </source>
</evidence>
<dbReference type="InterPro" id="IPR049092">
    <property type="entry name" value="MIOS_a-sol"/>
</dbReference>
<evidence type="ECO:0000259" key="5">
    <source>
        <dbReference type="Pfam" id="PF21719"/>
    </source>
</evidence>
<dbReference type="InterPro" id="IPR037593">
    <property type="entry name" value="MIOS/Sea4"/>
</dbReference>
<sequence>MNRGRTFYDVCWSPKDTSKFLTANFEEIRLYDVITLSPDGKVVPGASRLSESTAAKLIWKTSDIKGIRCIDWFTKPSYKGTLLAVGCENGEVALSGYGTDEHSIRGLTLNAKPSTHLVRPCNDVRWSTKDLKLACAFERSRGEASVQVFDLETIRKDDLGSQDTIRFSKPMVSFGHQDAAQSVCFTPESSNYSSALVCGTTARKIRVFDIREPSTTTVSGNTAAIYGLTFDPYNADRLASHGTDLICIWDLRNLNTPMIQIRDQSNISKLRWCPNRSNQLTAIQYECNSLSLFIVRDMYLSRDMVSDDYYDHTVIRHLQPRSQLNLRSFSWHPEAENRMLIYDSGDEITDYTIIDQITLNWSPVSEIIWTHGKKIVHRLHEADALYKTIDPLAARVRKRAKSGFGCVKNATNICLDSSLIDDDPPLLNLHCWLKELESSENTGPRLLTGVYYLLENISESTSHSGKLALDNSPNNVKYLSYYDHPARRKVMALLQAIDHRGEEDWAQKAVAALFQLDMRKVMEYLEMPSKNDQDLNSALVALAISGYSEQKGSTWREMCATLKPHIRNPYLAAIFAFLMSTSDDYNQVLNTSIAVQDKIMFACRFLSDLKLQRFIKEQTQEYVRAGKIEGILLTGLHTTSDRINTHLLDLLQNFVDRTADVQAASAIAVVTRNPQIIGHELTQRWIECYRGLLNQWRLWTERALFDCAMAPPMGRSVPPQIRVHCNYCRKPISAPNETRGRQAFRPAPPVQRITSCPSCRKPLPRCAMCLTNMGTPISRPNRDLKETRDADAVLHQTETSQFGRWFTWCQSCMHGGHTQHMAHWFEKHEKCPVTGCQCKCASIDVSVSHHLQSFQKPAA</sequence>
<dbReference type="Gene3D" id="2.130.10.10">
    <property type="entry name" value="YVTN repeat-like/Quinoprotein amine dehydrogenase"/>
    <property type="match status" value="1"/>
</dbReference>
<keyword evidence="6" id="KW-1185">Reference proteome</keyword>
<accession>A0AAJ7WJ60</accession>
<dbReference type="InterPro" id="IPR001680">
    <property type="entry name" value="WD40_rpt"/>
</dbReference>
<dbReference type="RefSeq" id="XP_028967893.1">
    <property type="nucleotide sequence ID" value="XM_029112060.1"/>
</dbReference>
<dbReference type="GO" id="GO:1904263">
    <property type="term" value="P:positive regulation of TORC1 signaling"/>
    <property type="evidence" value="ECO:0007669"/>
    <property type="project" value="TreeGrafter"/>
</dbReference>
<dbReference type="CTD" id="33399"/>
<gene>
    <name evidence="7" type="primary">LOC100900497</name>
</gene>
<dbReference type="SUPFAM" id="SSF50978">
    <property type="entry name" value="WD40 repeat-like"/>
    <property type="match status" value="1"/>
</dbReference>
<dbReference type="CDD" id="cd16691">
    <property type="entry name" value="mRING-H2-C3H3C2_Mio"/>
    <property type="match status" value="1"/>
</dbReference>
<dbReference type="SMART" id="SM00320">
    <property type="entry name" value="WD40"/>
    <property type="match status" value="2"/>
</dbReference>
<protein>
    <submittedName>
        <fullName evidence="7">GATOR complex protein MIOS</fullName>
    </submittedName>
</protein>
<evidence type="ECO:0000256" key="1">
    <source>
        <dbReference type="ARBA" id="ARBA00009713"/>
    </source>
</evidence>
<evidence type="ECO:0000256" key="2">
    <source>
        <dbReference type="ARBA" id="ARBA00022574"/>
    </source>
</evidence>
<dbReference type="Pfam" id="PF21720">
    <property type="entry name" value="MIOS_WD40"/>
    <property type="match status" value="1"/>
</dbReference>
<dbReference type="GO" id="GO:0005737">
    <property type="term" value="C:cytoplasm"/>
    <property type="evidence" value="ECO:0007669"/>
    <property type="project" value="TreeGrafter"/>
</dbReference>
<comment type="similarity">
    <text evidence="1">Belongs to the WD repeat mio family.</text>
</comment>
<feature type="domain" description="GATOR2 complex protein MIO zinc-ribbon like" evidence="4">
    <location>
        <begin position="725"/>
        <end position="841"/>
    </location>
</feature>
<dbReference type="InterPro" id="IPR015943">
    <property type="entry name" value="WD40/YVTN_repeat-like_dom_sf"/>
</dbReference>
<dbReference type="Pfam" id="PF21719">
    <property type="entry name" value="MIOS_a-sol"/>
    <property type="match status" value="1"/>
</dbReference>
<evidence type="ECO:0000313" key="7">
    <source>
        <dbReference type="RefSeq" id="XP_028967893.1"/>
    </source>
</evidence>
<keyword evidence="3" id="KW-0677">Repeat</keyword>
<reference evidence="7" key="1">
    <citation type="submission" date="2025-08" db="UniProtKB">
        <authorList>
            <consortium name="RefSeq"/>
        </authorList>
    </citation>
    <scope>IDENTIFICATION</scope>
</reference>
<dbReference type="InterPro" id="IPR036322">
    <property type="entry name" value="WD40_repeat_dom_sf"/>
</dbReference>
<evidence type="ECO:0000256" key="3">
    <source>
        <dbReference type="ARBA" id="ARBA00022737"/>
    </source>
</evidence>
<dbReference type="Pfam" id="PF17034">
    <property type="entry name" value="zinc_ribbon_16"/>
    <property type="match status" value="1"/>
</dbReference>
<dbReference type="Proteomes" id="UP000694867">
    <property type="component" value="Unplaced"/>
</dbReference>
<proteinExistence type="inferred from homology"/>
<dbReference type="PANTHER" id="PTHR16453:SF9">
    <property type="entry name" value="GATOR COMPLEX PROTEIN MIOS"/>
    <property type="match status" value="1"/>
</dbReference>
<dbReference type="InterPro" id="IPR031488">
    <property type="entry name" value="Zn_ribbon_mio"/>
</dbReference>
<dbReference type="GO" id="GO:0034198">
    <property type="term" value="P:cellular response to amino acid starvation"/>
    <property type="evidence" value="ECO:0007669"/>
    <property type="project" value="TreeGrafter"/>
</dbReference>
<dbReference type="AlphaFoldDB" id="A0AAJ7WJ60"/>